<name>A0A0G0Z7H9_9BACT</name>
<comment type="caution">
    <text evidence="1">The sequence shown here is derived from an EMBL/GenBank/DDBJ whole genome shotgun (WGS) entry which is preliminary data.</text>
</comment>
<dbReference type="Proteomes" id="UP000034875">
    <property type="component" value="Unassembled WGS sequence"/>
</dbReference>
<gene>
    <name evidence="1" type="ORF">UV05_C0002G0004</name>
</gene>
<evidence type="ECO:0000313" key="2">
    <source>
        <dbReference type="Proteomes" id="UP000034875"/>
    </source>
</evidence>
<protein>
    <submittedName>
        <fullName evidence="1">Uncharacterized protein</fullName>
    </submittedName>
</protein>
<dbReference type="SUPFAM" id="SSF52317">
    <property type="entry name" value="Class I glutamine amidotransferase-like"/>
    <property type="match status" value="1"/>
</dbReference>
<proteinExistence type="predicted"/>
<sequence>MIRVLFDAFYHMMPGHRIGNDISVGGYQENFGRYTPGDCFHPNGLSFLNADLAGEYDIRLLTQPYSDAAFFDADILLIANPDYPLYNGASPYRWAPQDVDALLRFVNRGGGVLLLVNSFLSRSDFWEENFDLERVSLLFDRLGVQWDPNYMSDDKTIERAKSGELQVGYGQGGRVLRASLPKGITPLITYNDNIYGFQTQIGAGSLVVIGDTGMISNGLICFPGFDNAAFFKNIFQKLSPKWKTIQPDCWDYRSYSHMSAAPNLNGINENMLRSMRPDAAWIKDHHYRHMTWEESPLTAVSGTIWNDIPVEISKIKTQSKTSIPLNWLPLCENMFGPKVQLDVVINSVSGQESTDLHIIGRTKSDKLVWEDILNTKQFKVAGEIEQVHMVYEMKVVLNKEGQPLSARWSQGQILYARNPQNDHYGHEIILCSRSGVISPRAVQ</sequence>
<dbReference type="InterPro" id="IPR029062">
    <property type="entry name" value="Class_I_gatase-like"/>
</dbReference>
<evidence type="ECO:0000313" key="1">
    <source>
        <dbReference type="EMBL" id="KKS44672.1"/>
    </source>
</evidence>
<organism evidence="1 2">
    <name type="scientific">candidate division CPR1 bacterium GW2011_GWA2_42_17</name>
    <dbReference type="NCBI Taxonomy" id="1618341"/>
    <lineage>
        <taxon>Bacteria</taxon>
        <taxon>candidate division CPR1</taxon>
    </lineage>
</organism>
<dbReference type="EMBL" id="LCCZ01000002">
    <property type="protein sequence ID" value="KKS44672.1"/>
    <property type="molecule type" value="Genomic_DNA"/>
</dbReference>
<accession>A0A0G0Z7H9</accession>
<reference evidence="1 2" key="1">
    <citation type="journal article" date="2015" name="Nature">
        <title>rRNA introns, odd ribosomes, and small enigmatic genomes across a large radiation of phyla.</title>
        <authorList>
            <person name="Brown C.T."/>
            <person name="Hug L.A."/>
            <person name="Thomas B.C."/>
            <person name="Sharon I."/>
            <person name="Castelle C.J."/>
            <person name="Singh A."/>
            <person name="Wilkins M.J."/>
            <person name="Williams K.H."/>
            <person name="Banfield J.F."/>
        </authorList>
    </citation>
    <scope>NUCLEOTIDE SEQUENCE [LARGE SCALE GENOMIC DNA]</scope>
</reference>
<dbReference type="AlphaFoldDB" id="A0A0G0Z7H9"/>